<organism evidence="2 3">
    <name type="scientific">Acaryochloris marina (strain MBIC 11017)</name>
    <dbReference type="NCBI Taxonomy" id="329726"/>
    <lineage>
        <taxon>Bacteria</taxon>
        <taxon>Bacillati</taxon>
        <taxon>Cyanobacteriota</taxon>
        <taxon>Cyanophyceae</taxon>
        <taxon>Acaryochloridales</taxon>
        <taxon>Acaryochloridaceae</taxon>
        <taxon>Acaryochloris</taxon>
    </lineage>
</organism>
<evidence type="ECO:0000313" key="2">
    <source>
        <dbReference type="EMBL" id="ABW33215.1"/>
    </source>
</evidence>
<dbReference type="eggNOG" id="ENOG502ZE4J">
    <property type="taxonomic scope" value="Bacteria"/>
</dbReference>
<dbReference type="AlphaFoldDB" id="A8ZQC9"/>
<reference evidence="2 3" key="1">
    <citation type="journal article" date="2008" name="Proc. Natl. Acad. Sci. U.S.A.">
        <title>Niche adaptation and genome expansion in the chlorophyll d-producing cyanobacterium Acaryochloris marina.</title>
        <authorList>
            <person name="Swingley W.D."/>
            <person name="Chen M."/>
            <person name="Cheung P.C."/>
            <person name="Conrad A.L."/>
            <person name="Dejesa L.C."/>
            <person name="Hao J."/>
            <person name="Honchak B.M."/>
            <person name="Karbach L.E."/>
            <person name="Kurdoglu A."/>
            <person name="Lahiri S."/>
            <person name="Mastrian S.D."/>
            <person name="Miyashita H."/>
            <person name="Page L."/>
            <person name="Ramakrishna P."/>
            <person name="Satoh S."/>
            <person name="Sattley W.M."/>
            <person name="Shimada Y."/>
            <person name="Taylor H.L."/>
            <person name="Tomo T."/>
            <person name="Tsuchiya T."/>
            <person name="Wang Z.T."/>
            <person name="Raymond J."/>
            <person name="Mimuro M."/>
            <person name="Blankenship R.E."/>
            <person name="Touchman J.W."/>
        </authorList>
    </citation>
    <scope>NUCLEOTIDE SEQUENCE [LARGE SCALE GENOMIC DNA]</scope>
    <source>
        <strain evidence="3">MBIC 11017</strain>
        <plasmid evidence="3">Plasmid pREB7</plasmid>
    </source>
</reference>
<keyword evidence="1" id="KW-0472">Membrane</keyword>
<name>A8ZQC9_ACAM1</name>
<evidence type="ECO:0000313" key="3">
    <source>
        <dbReference type="Proteomes" id="UP000000268"/>
    </source>
</evidence>
<feature type="transmembrane region" description="Helical" evidence="1">
    <location>
        <begin position="34"/>
        <end position="54"/>
    </location>
</feature>
<dbReference type="RefSeq" id="WP_012168284.1">
    <property type="nucleotide sequence ID" value="NC_009932.1"/>
</dbReference>
<dbReference type="HOGENOM" id="CLU_1131662_0_0_3"/>
<keyword evidence="3" id="KW-1185">Reference proteome</keyword>
<keyword evidence="1" id="KW-0812">Transmembrane</keyword>
<dbReference type="OrthoDB" id="342025at2"/>
<dbReference type="KEGG" id="amr:AM1_G0035"/>
<keyword evidence="2" id="KW-0614">Plasmid</keyword>
<evidence type="ECO:0000256" key="1">
    <source>
        <dbReference type="SAM" id="Phobius"/>
    </source>
</evidence>
<proteinExistence type="predicted"/>
<protein>
    <submittedName>
        <fullName evidence="2">Uncharacterized protein</fullName>
    </submittedName>
</protein>
<dbReference type="Proteomes" id="UP000000268">
    <property type="component" value="Plasmid pREB7"/>
</dbReference>
<sequence>MELAYQISSAIDKLSMPSTKEPLLSSLSKPVRLALYYFMSVIALSIVGGFGVNYELWGYWYKRPGILDEAKTIEKIERYVLVRTSDCRKPKECSFIVDPDLRLSDILNYSSDKDLYKRLQSYLQSKGVLPTFSDRDLKGVPDLYTAMVKTPIVVTPSKNFSHHKISGIILIGKTSFGEKRAFISAIGSQISDGYIPYYEAIFKIGANNQSVQYLEGQRFFFDTEMDEGFLTVAVVFIMILMFGGIPTVIAIIIDDILSQRKKLFMK</sequence>
<dbReference type="EMBL" id="CP000844">
    <property type="protein sequence ID" value="ABW33215.1"/>
    <property type="molecule type" value="Genomic_DNA"/>
</dbReference>
<feature type="transmembrane region" description="Helical" evidence="1">
    <location>
        <begin position="228"/>
        <end position="253"/>
    </location>
</feature>
<gene>
    <name evidence="2" type="ordered locus">AM1_G0035</name>
</gene>
<geneLocation type="plasmid" evidence="2 3">
    <name>pREB7</name>
</geneLocation>
<accession>A8ZQC9</accession>
<keyword evidence="1" id="KW-1133">Transmembrane helix</keyword>